<evidence type="ECO:0000256" key="2">
    <source>
        <dbReference type="ARBA" id="ARBA00022801"/>
    </source>
</evidence>
<evidence type="ECO:0000313" key="5">
    <source>
        <dbReference type="Proteomes" id="UP001240697"/>
    </source>
</evidence>
<dbReference type="InterPro" id="IPR002168">
    <property type="entry name" value="Lipase_GDXG_HIS_AS"/>
</dbReference>
<proteinExistence type="inferred from homology"/>
<reference evidence="4 5" key="1">
    <citation type="submission" date="2023-05" db="EMBL/GenBank/DDBJ databases">
        <authorList>
            <person name="Yin Y."/>
            <person name="Lu Z."/>
        </authorList>
    </citation>
    <scope>NUCLEOTIDE SEQUENCE [LARGE SCALE GENOMIC DNA]</scope>
    <source>
        <strain evidence="4 5">ZM22</strain>
    </source>
</reference>
<dbReference type="PANTHER" id="PTHR48081:SF8">
    <property type="entry name" value="ALPHA_BETA HYDROLASE FOLD-3 DOMAIN-CONTAINING PROTEIN-RELATED"/>
    <property type="match status" value="1"/>
</dbReference>
<dbReference type="InterPro" id="IPR029058">
    <property type="entry name" value="AB_hydrolase_fold"/>
</dbReference>
<evidence type="ECO:0000313" key="4">
    <source>
        <dbReference type="EMBL" id="WHS63700.1"/>
    </source>
</evidence>
<dbReference type="Proteomes" id="UP001240697">
    <property type="component" value="Chromosome"/>
</dbReference>
<protein>
    <submittedName>
        <fullName evidence="4">Alpha/beta hydrolase fold domain-containing protein</fullName>
    </submittedName>
</protein>
<dbReference type="GO" id="GO:0016787">
    <property type="term" value="F:hydrolase activity"/>
    <property type="evidence" value="ECO:0007669"/>
    <property type="project" value="UniProtKB-KW"/>
</dbReference>
<sequence>MTAIDPALARTLQRFARLDAETRTPQLDYTQRRRLLGELQAQLIRSPLPGITKADHFVAASGREICLRSYQKKSINSQQTLVWLHGGGWMVGDLNTHDDLCEHLALFTGHTVLAVHYRRTPENPFPAALDDVMTVLQWLPTLQGVLPFARSSVLLGGDSAGAHLALAAAVRQLQTLPSDIEAARIAGLLLLYPPLQPGQDNASMRSFASGHGLTPEAMQHYWQAMGQPQGPAAQWLRPGHCHAQIAQLPPTLLMTASHDILRDAAEAFAAQAQALGAPLQLLRAPAMVHGFARMLAASPAARQQVESACSHWSELLAHTSHRSK</sequence>
<feature type="domain" description="Alpha/beta hydrolase fold-3" evidence="3">
    <location>
        <begin position="81"/>
        <end position="292"/>
    </location>
</feature>
<keyword evidence="5" id="KW-1185">Reference proteome</keyword>
<dbReference type="Gene3D" id="3.40.50.1820">
    <property type="entry name" value="alpha/beta hydrolase"/>
    <property type="match status" value="1"/>
</dbReference>
<dbReference type="PANTHER" id="PTHR48081">
    <property type="entry name" value="AB HYDROLASE SUPERFAMILY PROTEIN C4A8.06C"/>
    <property type="match status" value="1"/>
</dbReference>
<dbReference type="SUPFAM" id="SSF53474">
    <property type="entry name" value="alpha/beta-Hydrolases"/>
    <property type="match status" value="1"/>
</dbReference>
<accession>A0ABY8SKU3</accession>
<dbReference type="InterPro" id="IPR013094">
    <property type="entry name" value="AB_hydrolase_3"/>
</dbReference>
<dbReference type="InterPro" id="IPR050300">
    <property type="entry name" value="GDXG_lipolytic_enzyme"/>
</dbReference>
<evidence type="ECO:0000259" key="3">
    <source>
        <dbReference type="Pfam" id="PF07859"/>
    </source>
</evidence>
<comment type="similarity">
    <text evidence="1">Belongs to the 'GDXG' lipolytic enzyme family.</text>
</comment>
<dbReference type="EMBL" id="CP125947">
    <property type="protein sequence ID" value="WHS63700.1"/>
    <property type="molecule type" value="Genomic_DNA"/>
</dbReference>
<name>A0ABY8SKU3_9BURK</name>
<dbReference type="PROSITE" id="PS01173">
    <property type="entry name" value="LIPASE_GDXG_HIS"/>
    <property type="match status" value="1"/>
</dbReference>
<gene>
    <name evidence="4" type="ORF">QMY55_14280</name>
</gene>
<dbReference type="RefSeq" id="WP_283484857.1">
    <property type="nucleotide sequence ID" value="NZ_CP125947.1"/>
</dbReference>
<dbReference type="Pfam" id="PF07859">
    <property type="entry name" value="Abhydrolase_3"/>
    <property type="match status" value="1"/>
</dbReference>
<organism evidence="4 5">
    <name type="scientific">Comamonas resistens</name>
    <dbReference type="NCBI Taxonomy" id="3046670"/>
    <lineage>
        <taxon>Bacteria</taxon>
        <taxon>Pseudomonadati</taxon>
        <taxon>Pseudomonadota</taxon>
        <taxon>Betaproteobacteria</taxon>
        <taxon>Burkholderiales</taxon>
        <taxon>Comamonadaceae</taxon>
        <taxon>Comamonas</taxon>
    </lineage>
</organism>
<keyword evidence="2 4" id="KW-0378">Hydrolase</keyword>
<evidence type="ECO:0000256" key="1">
    <source>
        <dbReference type="ARBA" id="ARBA00010515"/>
    </source>
</evidence>